<evidence type="ECO:0000313" key="1">
    <source>
        <dbReference type="EMBL" id="KOX69628.1"/>
    </source>
</evidence>
<dbReference type="SUPFAM" id="SSF47576">
    <property type="entry name" value="Calponin-homology domain, CH-domain"/>
    <property type="match status" value="1"/>
</dbReference>
<dbReference type="GO" id="GO:0035371">
    <property type="term" value="C:microtubule plus-end"/>
    <property type="evidence" value="ECO:0007669"/>
    <property type="project" value="TreeGrafter"/>
</dbReference>
<dbReference type="GO" id="GO:0051015">
    <property type="term" value="F:actin filament binding"/>
    <property type="evidence" value="ECO:0007669"/>
    <property type="project" value="TreeGrafter"/>
</dbReference>
<dbReference type="GO" id="GO:0051764">
    <property type="term" value="P:actin crosslink formation"/>
    <property type="evidence" value="ECO:0007669"/>
    <property type="project" value="TreeGrafter"/>
</dbReference>
<proteinExistence type="predicted"/>
<dbReference type="GO" id="GO:0008017">
    <property type="term" value="F:microtubule binding"/>
    <property type="evidence" value="ECO:0007669"/>
    <property type="project" value="TreeGrafter"/>
</dbReference>
<dbReference type="Gene3D" id="1.10.418.10">
    <property type="entry name" value="Calponin-like domain"/>
    <property type="match status" value="1"/>
</dbReference>
<name>A0A0N1IT79_9HYME</name>
<dbReference type="GO" id="GO:0031110">
    <property type="term" value="P:regulation of microtubule polymerization or depolymerization"/>
    <property type="evidence" value="ECO:0007669"/>
    <property type="project" value="TreeGrafter"/>
</dbReference>
<dbReference type="GO" id="GO:0001725">
    <property type="term" value="C:stress fiber"/>
    <property type="evidence" value="ECO:0007669"/>
    <property type="project" value="TreeGrafter"/>
</dbReference>
<protein>
    <submittedName>
        <fullName evidence="1">GAS2-like protein 2</fullName>
    </submittedName>
</protein>
<dbReference type="Proteomes" id="UP000053105">
    <property type="component" value="Unassembled WGS sequence"/>
</dbReference>
<evidence type="ECO:0000313" key="2">
    <source>
        <dbReference type="Proteomes" id="UP000053105"/>
    </source>
</evidence>
<dbReference type="GO" id="GO:0005884">
    <property type="term" value="C:actin filament"/>
    <property type="evidence" value="ECO:0007669"/>
    <property type="project" value="TreeGrafter"/>
</dbReference>
<dbReference type="GO" id="GO:0005737">
    <property type="term" value="C:cytoplasm"/>
    <property type="evidence" value="ECO:0007669"/>
    <property type="project" value="TreeGrafter"/>
</dbReference>
<dbReference type="AlphaFoldDB" id="A0A0N1IT79"/>
<dbReference type="GO" id="GO:0008093">
    <property type="term" value="F:cytoskeletal anchor activity"/>
    <property type="evidence" value="ECO:0007669"/>
    <property type="project" value="TreeGrafter"/>
</dbReference>
<dbReference type="GO" id="GO:1904825">
    <property type="term" value="P:protein localization to microtubule plus-end"/>
    <property type="evidence" value="ECO:0007669"/>
    <property type="project" value="TreeGrafter"/>
</dbReference>
<keyword evidence="2" id="KW-1185">Reference proteome</keyword>
<dbReference type="PANTHER" id="PTHR46756:SF18">
    <property type="entry name" value="GAS2-LIKE PROTEIN PICKLED EGGS"/>
    <property type="match status" value="1"/>
</dbReference>
<dbReference type="OrthoDB" id="206130at2759"/>
<reference evidence="1 2" key="1">
    <citation type="submission" date="2015-07" db="EMBL/GenBank/DDBJ databases">
        <title>The genome of Melipona quadrifasciata.</title>
        <authorList>
            <person name="Pan H."/>
            <person name="Kapheim K."/>
        </authorList>
    </citation>
    <scope>NUCLEOTIDE SEQUENCE [LARGE SCALE GENOMIC DNA]</scope>
    <source>
        <strain evidence="1">0111107301</strain>
        <tissue evidence="1">Whole body</tissue>
    </source>
</reference>
<accession>A0A0N1IT79</accession>
<sequence length="136" mass="15631">MSVLLEARSYRPFKSSEEYLVAMKEDLAEWLNALYPELRINVDNFMDRLDTGVALCKLFVTDYVGIGTYKAPVPLVLKYDGNYNTNWKEIQEGKDPFDLSNCNERSTSEIRSIICLQLAPEAIVLFFVQYNSKSVQ</sequence>
<dbReference type="EMBL" id="KQ435885">
    <property type="protein sequence ID" value="KOX69628.1"/>
    <property type="molecule type" value="Genomic_DNA"/>
</dbReference>
<dbReference type="InterPro" id="IPR036872">
    <property type="entry name" value="CH_dom_sf"/>
</dbReference>
<dbReference type="PANTHER" id="PTHR46756">
    <property type="entry name" value="TRANSGELIN"/>
    <property type="match status" value="1"/>
</dbReference>
<dbReference type="STRING" id="166423.A0A0N1IT79"/>
<dbReference type="GO" id="GO:0001578">
    <property type="term" value="P:microtubule bundle formation"/>
    <property type="evidence" value="ECO:0007669"/>
    <property type="project" value="TreeGrafter"/>
</dbReference>
<gene>
    <name evidence="1" type="ORF">WN51_05183</name>
</gene>
<organism evidence="1 2">
    <name type="scientific">Melipona quadrifasciata</name>
    <dbReference type="NCBI Taxonomy" id="166423"/>
    <lineage>
        <taxon>Eukaryota</taxon>
        <taxon>Metazoa</taxon>
        <taxon>Ecdysozoa</taxon>
        <taxon>Arthropoda</taxon>
        <taxon>Hexapoda</taxon>
        <taxon>Insecta</taxon>
        <taxon>Pterygota</taxon>
        <taxon>Neoptera</taxon>
        <taxon>Endopterygota</taxon>
        <taxon>Hymenoptera</taxon>
        <taxon>Apocrita</taxon>
        <taxon>Aculeata</taxon>
        <taxon>Apoidea</taxon>
        <taxon>Anthophila</taxon>
        <taxon>Apidae</taxon>
        <taxon>Melipona</taxon>
    </lineage>
</organism>